<feature type="compositionally biased region" description="Basic and acidic residues" evidence="1">
    <location>
        <begin position="444"/>
        <end position="469"/>
    </location>
</feature>
<dbReference type="Pfam" id="PF00856">
    <property type="entry name" value="SET"/>
    <property type="match status" value="1"/>
</dbReference>
<dbReference type="Gene3D" id="2.170.270.10">
    <property type="entry name" value="SET domain"/>
    <property type="match status" value="1"/>
</dbReference>
<dbReference type="PROSITE" id="PS50280">
    <property type="entry name" value="SET"/>
    <property type="match status" value="1"/>
</dbReference>
<evidence type="ECO:0000313" key="3">
    <source>
        <dbReference type="EMBL" id="EFI27533.1"/>
    </source>
</evidence>
<dbReference type="CDD" id="cd20071">
    <property type="entry name" value="SET_SMYD"/>
    <property type="match status" value="1"/>
</dbReference>
<dbReference type="GeneID" id="9380122"/>
<feature type="region of interest" description="Disordered" evidence="1">
    <location>
        <begin position="378"/>
        <end position="397"/>
    </location>
</feature>
<dbReference type="eggNOG" id="KOG2084">
    <property type="taxonomic scope" value="Eukaryota"/>
</dbReference>
<dbReference type="RefSeq" id="XP_002911027.1">
    <property type="nucleotide sequence ID" value="XM_002910981.1"/>
</dbReference>
<evidence type="ECO:0000259" key="2">
    <source>
        <dbReference type="PROSITE" id="PS50280"/>
    </source>
</evidence>
<dbReference type="OrthoDB" id="3271131at2759"/>
<dbReference type="Gene3D" id="1.10.220.160">
    <property type="match status" value="1"/>
</dbReference>
<dbReference type="InterPro" id="IPR046341">
    <property type="entry name" value="SET_dom_sf"/>
</dbReference>
<comment type="caution">
    <text evidence="3">The sequence shown here is derived from an EMBL/GenBank/DDBJ whole genome shotgun (WGS) entry which is preliminary data.</text>
</comment>
<gene>
    <name evidence="3" type="ORF">CC1G_15570</name>
</gene>
<dbReference type="VEuPathDB" id="FungiDB:CC1G_15570"/>
<feature type="compositionally biased region" description="Polar residues" evidence="1">
    <location>
        <begin position="504"/>
        <end position="520"/>
    </location>
</feature>
<dbReference type="KEGG" id="cci:CC1G_15570"/>
<reference evidence="3 4" key="1">
    <citation type="journal article" date="2010" name="Proc. Natl. Acad. Sci. U.S.A.">
        <title>Insights into evolution of multicellular fungi from the assembled chromosomes of the mushroom Coprinopsis cinerea (Coprinus cinereus).</title>
        <authorList>
            <person name="Stajich J.E."/>
            <person name="Wilke S.K."/>
            <person name="Ahren D."/>
            <person name="Au C.H."/>
            <person name="Birren B.W."/>
            <person name="Borodovsky M."/>
            <person name="Burns C."/>
            <person name="Canback B."/>
            <person name="Casselton L.A."/>
            <person name="Cheng C.K."/>
            <person name="Deng J."/>
            <person name="Dietrich F.S."/>
            <person name="Fargo D.C."/>
            <person name="Farman M.L."/>
            <person name="Gathman A.C."/>
            <person name="Goldberg J."/>
            <person name="Guigo R."/>
            <person name="Hoegger P.J."/>
            <person name="Hooker J.B."/>
            <person name="Huggins A."/>
            <person name="James T.Y."/>
            <person name="Kamada T."/>
            <person name="Kilaru S."/>
            <person name="Kodira C."/>
            <person name="Kues U."/>
            <person name="Kupfer D."/>
            <person name="Kwan H.S."/>
            <person name="Lomsadze A."/>
            <person name="Li W."/>
            <person name="Lilly W.W."/>
            <person name="Ma L.J."/>
            <person name="Mackey A.J."/>
            <person name="Manning G."/>
            <person name="Martin F."/>
            <person name="Muraguchi H."/>
            <person name="Natvig D.O."/>
            <person name="Palmerini H."/>
            <person name="Ramesh M.A."/>
            <person name="Rehmeyer C.J."/>
            <person name="Roe B.A."/>
            <person name="Shenoy N."/>
            <person name="Stanke M."/>
            <person name="Ter-Hovhannisyan V."/>
            <person name="Tunlid A."/>
            <person name="Velagapudi R."/>
            <person name="Vision T.J."/>
            <person name="Zeng Q."/>
            <person name="Zolan M.E."/>
            <person name="Pukkila P.J."/>
        </authorList>
    </citation>
    <scope>NUCLEOTIDE SEQUENCE [LARGE SCALE GENOMIC DNA]</scope>
    <source>
        <strain evidence="4">Okayama-7 / 130 / ATCC MYA-4618 / FGSC 9003</strain>
    </source>
</reference>
<dbReference type="HOGENOM" id="CLU_432115_0_0_1"/>
<feature type="region of interest" description="Disordered" evidence="1">
    <location>
        <begin position="499"/>
        <end position="565"/>
    </location>
</feature>
<dbReference type="InterPro" id="IPR001214">
    <property type="entry name" value="SET_dom"/>
</dbReference>
<keyword evidence="4" id="KW-1185">Reference proteome</keyword>
<dbReference type="Proteomes" id="UP000001861">
    <property type="component" value="Unassembled WGS sequence"/>
</dbReference>
<dbReference type="PANTHER" id="PTHR47332:SF4">
    <property type="entry name" value="SET DOMAIN-CONTAINING PROTEIN 5"/>
    <property type="match status" value="1"/>
</dbReference>
<dbReference type="InParanoid" id="D6RNB1"/>
<evidence type="ECO:0000313" key="4">
    <source>
        <dbReference type="Proteomes" id="UP000001861"/>
    </source>
</evidence>
<feature type="region of interest" description="Disordered" evidence="1">
    <location>
        <begin position="435"/>
        <end position="486"/>
    </location>
</feature>
<dbReference type="InterPro" id="IPR053185">
    <property type="entry name" value="SET_domain_protein"/>
</dbReference>
<accession>D6RNB1</accession>
<organism evidence="3 4">
    <name type="scientific">Coprinopsis cinerea (strain Okayama-7 / 130 / ATCC MYA-4618 / FGSC 9003)</name>
    <name type="common">Inky cap fungus</name>
    <name type="synonym">Hormographiella aspergillata</name>
    <dbReference type="NCBI Taxonomy" id="240176"/>
    <lineage>
        <taxon>Eukaryota</taxon>
        <taxon>Fungi</taxon>
        <taxon>Dikarya</taxon>
        <taxon>Basidiomycota</taxon>
        <taxon>Agaricomycotina</taxon>
        <taxon>Agaricomycetes</taxon>
        <taxon>Agaricomycetidae</taxon>
        <taxon>Agaricales</taxon>
        <taxon>Agaricineae</taxon>
        <taxon>Psathyrellaceae</taxon>
        <taxon>Coprinopsis</taxon>
    </lineage>
</organism>
<sequence>MSSGPNKADSGSTWDDGFVLRCYDEDFIAFPVTSSSPSNEGHCIWVTRPSYKDQYFASQGPPRPIPNLPAPKLVVKPAGNGMGLGVFATEDIKAHELILMERPYIVYPAFPHCHLPKELPEDARSVGGVMEKIQSLWNQTEQQFEAIFNHCMTAEDRAGFMTLANSAPSIGRPITGRLSTNGFSAPFNDPSIPEEFHAAVTRIGSRFNHSCIPNVNQEFHPKTFSMLATASRDIPAGSQLYVSYTDSTMSKMERATFLLQEFGFRCSCKACLNSTPERDELRKTCFVLIQEWEKQLDTVWLKDRGLTSKVLDPLLEVKKRMEDEGLDILRTGYYNLWRIIFWRPPTGRTVPSSAVFFIPMPSDGWCFNFRTRVDLDDSDDSDDDVKSGANQNSDAAEFRDLNLSSRAETVNYKPNPFSIAKINAICRAEKASSKSSDALQIKNDSNDKAKDRQNQSEVFRLKANADKAQPRIPGARAKAPGKALAKCGASQQKLTFTAAKRAHTSNAPRSKQPKTCSKPATNLKEPLNTRFRGIAPHVPPASPMDVQPSTNQSDGPSAGPSFPQPMEKLAALPQRSVLVKPESPPSILSGCGVLPYDEGTYSSPGAPNQARIQTVQSIPRSIGLISITPSASA</sequence>
<feature type="domain" description="SET" evidence="2">
    <location>
        <begin position="71"/>
        <end position="245"/>
    </location>
</feature>
<dbReference type="SMART" id="SM00317">
    <property type="entry name" value="SET"/>
    <property type="match status" value="1"/>
</dbReference>
<dbReference type="AlphaFoldDB" id="D6RNB1"/>
<protein>
    <recommendedName>
        <fullName evidence="2">SET domain-containing protein</fullName>
    </recommendedName>
</protein>
<dbReference type="PANTHER" id="PTHR47332">
    <property type="entry name" value="SET DOMAIN-CONTAINING PROTEIN 5"/>
    <property type="match status" value="1"/>
</dbReference>
<evidence type="ECO:0000256" key="1">
    <source>
        <dbReference type="SAM" id="MobiDB-lite"/>
    </source>
</evidence>
<dbReference type="SUPFAM" id="SSF82199">
    <property type="entry name" value="SET domain"/>
    <property type="match status" value="1"/>
</dbReference>
<name>D6RNB1_COPC7</name>
<proteinExistence type="predicted"/>
<dbReference type="EMBL" id="AACS02000006">
    <property type="protein sequence ID" value="EFI27533.1"/>
    <property type="molecule type" value="Genomic_DNA"/>
</dbReference>